<dbReference type="GO" id="GO:0019867">
    <property type="term" value="C:outer membrane"/>
    <property type="evidence" value="ECO:0007669"/>
    <property type="project" value="InterPro"/>
</dbReference>
<sequence>MVLFVLISGCGYTTKSLISRKINTIYIPIFENNTFRRGLEFDLTTAVKKEIMSKTKLRIVRKDSADTILTGKIIKVTEGMLSSNVADNIVESRVTIFVDILLVDRRTGRTLVEENSLSTSAEFVVNRGENINSASMESLAGLAETIVNQLEEKW</sequence>
<evidence type="ECO:0000313" key="1">
    <source>
        <dbReference type="EMBL" id="GAX59590.1"/>
    </source>
</evidence>
<proteinExistence type="predicted"/>
<protein>
    <recommendedName>
        <fullName evidence="3">Lipopolysaccharide-assembly</fullName>
    </recommendedName>
</protein>
<keyword evidence="2" id="KW-1185">Reference proteome</keyword>
<accession>A0A286TUK2</accession>
<dbReference type="GO" id="GO:0043165">
    <property type="term" value="P:Gram-negative-bacterium-type cell outer membrane assembly"/>
    <property type="evidence" value="ECO:0007669"/>
    <property type="project" value="InterPro"/>
</dbReference>
<dbReference type="Pfam" id="PF04390">
    <property type="entry name" value="LptE"/>
    <property type="match status" value="1"/>
</dbReference>
<organism evidence="1 2">
    <name type="scientific">Candidatus Scalindua japonica</name>
    <dbReference type="NCBI Taxonomy" id="1284222"/>
    <lineage>
        <taxon>Bacteria</taxon>
        <taxon>Pseudomonadati</taxon>
        <taxon>Planctomycetota</taxon>
        <taxon>Candidatus Brocadiia</taxon>
        <taxon>Candidatus Brocadiales</taxon>
        <taxon>Candidatus Scalinduaceae</taxon>
        <taxon>Candidatus Scalindua</taxon>
    </lineage>
</organism>
<evidence type="ECO:0008006" key="3">
    <source>
        <dbReference type="Google" id="ProtNLM"/>
    </source>
</evidence>
<evidence type="ECO:0000313" key="2">
    <source>
        <dbReference type="Proteomes" id="UP000218542"/>
    </source>
</evidence>
<dbReference type="Proteomes" id="UP000218542">
    <property type="component" value="Unassembled WGS sequence"/>
</dbReference>
<dbReference type="EMBL" id="BAOS01000004">
    <property type="protein sequence ID" value="GAX59590.1"/>
    <property type="molecule type" value="Genomic_DNA"/>
</dbReference>
<comment type="caution">
    <text evidence="1">The sequence shown here is derived from an EMBL/GenBank/DDBJ whole genome shotgun (WGS) entry which is preliminary data.</text>
</comment>
<dbReference type="InterPro" id="IPR007485">
    <property type="entry name" value="LPS_assembly_LptE"/>
</dbReference>
<reference evidence="2" key="1">
    <citation type="journal article" date="2017" name="Environ. Microbiol. Rep.">
        <title>Genetic Diversity of Marine Anaerobic Ammonium-Oxidizing Bacteria as Revealed by Genomic and Proteomic Analyses of 'Candidatus Scalindua japonica'.</title>
        <authorList>
            <person name="Oshiki M."/>
            <person name="Mizuto K."/>
            <person name="Kimura Z."/>
            <person name="Kindaichi T."/>
            <person name="Satoh H."/>
            <person name="Okabe S."/>
        </authorList>
    </citation>
    <scope>NUCLEOTIDE SEQUENCE [LARGE SCALE GENOMIC DNA]</scope>
    <source>
        <strain evidence="2">husup-a2</strain>
    </source>
</reference>
<dbReference type="AlphaFoldDB" id="A0A286TUK2"/>
<name>A0A286TUK2_9BACT</name>
<gene>
    <name evidence="1" type="ORF">SCALIN_C04_0078</name>
</gene>